<name>A0A8D9CBV3_9VIRU</name>
<accession>A0A8D9CBV3</accession>
<sequence>MKSKKELIDKIKNNPEKRAAALALWNSVKSQPLRELSDKEKDSIDKKIEEISEKYPYVPMTDEEINQKIDEFEKETGRKISR</sequence>
<proteinExistence type="predicted"/>
<evidence type="ECO:0000313" key="1">
    <source>
        <dbReference type="EMBL" id="CAG7580028.1"/>
    </source>
</evidence>
<reference evidence="1" key="1">
    <citation type="submission" date="2021-06" db="EMBL/GenBank/DDBJ databases">
        <authorList>
            <person name="Gannon L."/>
            <person name="Redgwell R T."/>
            <person name="Michniewski S."/>
            <person name="Harrison D C."/>
            <person name="Millard A."/>
        </authorList>
    </citation>
    <scope>NUCLEOTIDE SEQUENCE</scope>
</reference>
<organism evidence="1">
    <name type="scientific">uncultured marine phage</name>
    <dbReference type="NCBI Taxonomy" id="707152"/>
    <lineage>
        <taxon>Viruses</taxon>
        <taxon>environmental samples</taxon>
    </lineage>
</organism>
<protein>
    <submittedName>
        <fullName evidence="1">Uncharacterized protein</fullName>
    </submittedName>
</protein>
<dbReference type="EMBL" id="OU342829">
    <property type="protein sequence ID" value="CAG7580028.1"/>
    <property type="molecule type" value="Genomic_DNA"/>
</dbReference>
<gene>
    <name evidence="1" type="ORF">SLAVMIC_00212</name>
</gene>